<accession>A0AAV5J3E0</accession>
<proteinExistence type="predicted"/>
<gene>
    <name evidence="1" type="ORF">SLEP1_g17507</name>
</gene>
<name>A0AAV5J3E0_9ROSI</name>
<dbReference type="Proteomes" id="UP001054252">
    <property type="component" value="Unassembled WGS sequence"/>
</dbReference>
<sequence length="37" mass="4232">MFRGVLKHKMSILIQMGGLEVQWCSEAIKANNILLQM</sequence>
<reference evidence="1 2" key="1">
    <citation type="journal article" date="2021" name="Commun. Biol.">
        <title>The genome of Shorea leprosula (Dipterocarpaceae) highlights the ecological relevance of drought in aseasonal tropical rainforests.</title>
        <authorList>
            <person name="Ng K.K.S."/>
            <person name="Kobayashi M.J."/>
            <person name="Fawcett J.A."/>
            <person name="Hatakeyama M."/>
            <person name="Paape T."/>
            <person name="Ng C.H."/>
            <person name="Ang C.C."/>
            <person name="Tnah L.H."/>
            <person name="Lee C.T."/>
            <person name="Nishiyama T."/>
            <person name="Sese J."/>
            <person name="O'Brien M.J."/>
            <person name="Copetti D."/>
            <person name="Mohd Noor M.I."/>
            <person name="Ong R.C."/>
            <person name="Putra M."/>
            <person name="Sireger I.Z."/>
            <person name="Indrioko S."/>
            <person name="Kosugi Y."/>
            <person name="Izuno A."/>
            <person name="Isagi Y."/>
            <person name="Lee S.L."/>
            <person name="Shimizu K.K."/>
        </authorList>
    </citation>
    <scope>NUCLEOTIDE SEQUENCE [LARGE SCALE GENOMIC DNA]</scope>
    <source>
        <strain evidence="1">214</strain>
    </source>
</reference>
<dbReference type="EMBL" id="BPVZ01000023">
    <property type="protein sequence ID" value="GKV05505.1"/>
    <property type="molecule type" value="Genomic_DNA"/>
</dbReference>
<comment type="caution">
    <text evidence="1">The sequence shown here is derived from an EMBL/GenBank/DDBJ whole genome shotgun (WGS) entry which is preliminary data.</text>
</comment>
<evidence type="ECO:0000313" key="2">
    <source>
        <dbReference type="Proteomes" id="UP001054252"/>
    </source>
</evidence>
<keyword evidence="2" id="KW-1185">Reference proteome</keyword>
<protein>
    <submittedName>
        <fullName evidence="1">Uncharacterized protein</fullName>
    </submittedName>
</protein>
<dbReference type="AlphaFoldDB" id="A0AAV5J3E0"/>
<organism evidence="1 2">
    <name type="scientific">Rubroshorea leprosula</name>
    <dbReference type="NCBI Taxonomy" id="152421"/>
    <lineage>
        <taxon>Eukaryota</taxon>
        <taxon>Viridiplantae</taxon>
        <taxon>Streptophyta</taxon>
        <taxon>Embryophyta</taxon>
        <taxon>Tracheophyta</taxon>
        <taxon>Spermatophyta</taxon>
        <taxon>Magnoliopsida</taxon>
        <taxon>eudicotyledons</taxon>
        <taxon>Gunneridae</taxon>
        <taxon>Pentapetalae</taxon>
        <taxon>rosids</taxon>
        <taxon>malvids</taxon>
        <taxon>Malvales</taxon>
        <taxon>Dipterocarpaceae</taxon>
        <taxon>Rubroshorea</taxon>
    </lineage>
</organism>
<evidence type="ECO:0000313" key="1">
    <source>
        <dbReference type="EMBL" id="GKV05505.1"/>
    </source>
</evidence>